<accession>A0A3N0AI21</accession>
<dbReference type="EMBL" id="QICB01000001">
    <property type="protein sequence ID" value="RNL21734.1"/>
    <property type="molecule type" value="Genomic_DNA"/>
</dbReference>
<proteinExistence type="inferred from homology"/>
<keyword evidence="5" id="KW-0786">Thiamine pyrophosphate</keyword>
<evidence type="ECO:0000256" key="4">
    <source>
        <dbReference type="ARBA" id="ARBA00022723"/>
    </source>
</evidence>
<dbReference type="PANTHER" id="PTHR47514">
    <property type="entry name" value="TRANSKETOLASE N-TERMINAL SECTION-RELATED"/>
    <property type="match status" value="1"/>
</dbReference>
<evidence type="ECO:0000256" key="2">
    <source>
        <dbReference type="ARBA" id="ARBA00007131"/>
    </source>
</evidence>
<dbReference type="Pfam" id="PF00456">
    <property type="entry name" value="Transketolase_N"/>
    <property type="match status" value="1"/>
</dbReference>
<dbReference type="InterPro" id="IPR029061">
    <property type="entry name" value="THDP-binding"/>
</dbReference>
<dbReference type="GO" id="GO:0016740">
    <property type="term" value="F:transferase activity"/>
    <property type="evidence" value="ECO:0007669"/>
    <property type="project" value="UniProtKB-KW"/>
</dbReference>
<feature type="domain" description="Transketolase N-terminal" evidence="6">
    <location>
        <begin position="19"/>
        <end position="275"/>
    </location>
</feature>
<keyword evidence="4" id="KW-0479">Metal-binding</keyword>
<comment type="similarity">
    <text evidence="2">Belongs to the transketolase family.</text>
</comment>
<evidence type="ECO:0000256" key="5">
    <source>
        <dbReference type="ARBA" id="ARBA00023052"/>
    </source>
</evidence>
<dbReference type="PROSITE" id="PS00801">
    <property type="entry name" value="TRANSKETOLASE_1"/>
    <property type="match status" value="1"/>
</dbReference>
<dbReference type="AlphaFoldDB" id="A0A3N0AI21"/>
<evidence type="ECO:0000256" key="3">
    <source>
        <dbReference type="ARBA" id="ARBA00022679"/>
    </source>
</evidence>
<keyword evidence="3" id="KW-0808">Transferase</keyword>
<dbReference type="RefSeq" id="WP_123197575.1">
    <property type="nucleotide sequence ID" value="NZ_QICB01000001.1"/>
</dbReference>
<keyword evidence="8" id="KW-1185">Reference proteome</keyword>
<dbReference type="SUPFAM" id="SSF52518">
    <property type="entry name" value="Thiamin diphosphate-binding fold (THDP-binding)"/>
    <property type="match status" value="1"/>
</dbReference>
<comment type="caution">
    <text evidence="7">The sequence shown here is derived from an EMBL/GenBank/DDBJ whole genome shotgun (WGS) entry which is preliminary data.</text>
</comment>
<dbReference type="Proteomes" id="UP000267368">
    <property type="component" value="Unassembled WGS sequence"/>
</dbReference>
<evidence type="ECO:0000313" key="8">
    <source>
        <dbReference type="Proteomes" id="UP000267368"/>
    </source>
</evidence>
<dbReference type="OrthoDB" id="8732661at2"/>
<dbReference type="InterPro" id="IPR049557">
    <property type="entry name" value="Transketolase_CS"/>
</dbReference>
<dbReference type="InterPro" id="IPR005474">
    <property type="entry name" value="Transketolase_N"/>
</dbReference>
<dbReference type="Gene3D" id="3.40.50.970">
    <property type="match status" value="1"/>
</dbReference>
<dbReference type="GO" id="GO:0000287">
    <property type="term" value="F:magnesium ion binding"/>
    <property type="evidence" value="ECO:0007669"/>
    <property type="project" value="UniProtKB-ARBA"/>
</dbReference>
<sequence>MVAPSEGNDVNLEDLKGKANDIRVDIVNMVAEAGSGHPGGSLSSAEILCALYFGGVLEHDPSDPAKAGRDRFLLSKGHAAPVLYATLAEAGYFPKDELATLRKLHSRLQGHPDCRKLPGVEASTGSLGQGLSISSGMACGMKLEGDDATVFTLMGDGECQEGQVWEAAMFAAHRNLDNLVAIVDHNHLQIDGAVEDVCSLASLVAKFEAFGWQVYTCDGNDMEAVLDTLTSAKASRAGKPKVIVAETVKGKGVSFMEGQAGWHGKAPNAEQTEQAIDELTQKEALHG</sequence>
<evidence type="ECO:0000259" key="6">
    <source>
        <dbReference type="Pfam" id="PF00456"/>
    </source>
</evidence>
<organism evidence="7 8">
    <name type="scientific">Slackia faecicanis</name>
    <dbReference type="NCBI Taxonomy" id="255723"/>
    <lineage>
        <taxon>Bacteria</taxon>
        <taxon>Bacillati</taxon>
        <taxon>Actinomycetota</taxon>
        <taxon>Coriobacteriia</taxon>
        <taxon>Eggerthellales</taxon>
        <taxon>Eggerthellaceae</taxon>
        <taxon>Slackia</taxon>
    </lineage>
</organism>
<gene>
    <name evidence="7" type="ORF">DMP07_02590</name>
</gene>
<evidence type="ECO:0000313" key="7">
    <source>
        <dbReference type="EMBL" id="RNL21734.1"/>
    </source>
</evidence>
<protein>
    <submittedName>
        <fullName evidence="7">Transketolase</fullName>
    </submittedName>
</protein>
<dbReference type="CDD" id="cd02012">
    <property type="entry name" value="TPP_TK"/>
    <property type="match status" value="1"/>
</dbReference>
<evidence type="ECO:0000256" key="1">
    <source>
        <dbReference type="ARBA" id="ARBA00001964"/>
    </source>
</evidence>
<comment type="cofactor">
    <cofactor evidence="1">
        <name>thiamine diphosphate</name>
        <dbReference type="ChEBI" id="CHEBI:58937"/>
    </cofactor>
</comment>
<dbReference type="PANTHER" id="PTHR47514:SF1">
    <property type="entry name" value="TRANSKETOLASE N-TERMINAL SECTION-RELATED"/>
    <property type="match status" value="1"/>
</dbReference>
<name>A0A3N0AI21_9ACTN</name>
<reference evidence="8" key="1">
    <citation type="submission" date="2018-05" db="EMBL/GenBank/DDBJ databases">
        <title>Genome Sequencing of selected type strains of the family Eggerthellaceae.</title>
        <authorList>
            <person name="Danylec N."/>
            <person name="Stoll D.A."/>
            <person name="Doetsch A."/>
            <person name="Huch M."/>
        </authorList>
    </citation>
    <scope>NUCLEOTIDE SEQUENCE [LARGE SCALE GENOMIC DNA]</scope>
    <source>
        <strain evidence="8">DSM 17537</strain>
    </source>
</reference>